<dbReference type="AlphaFoldDB" id="A0A392VZB7"/>
<evidence type="ECO:0000313" key="2">
    <source>
        <dbReference type="Proteomes" id="UP000265520"/>
    </source>
</evidence>
<proteinExistence type="predicted"/>
<sequence length="18" mass="2012">MSQASLLYQGQRMALADE</sequence>
<dbReference type="EMBL" id="LXQA011297600">
    <property type="protein sequence ID" value="MCI92321.1"/>
    <property type="molecule type" value="Genomic_DNA"/>
</dbReference>
<comment type="caution">
    <text evidence="1">The sequence shown here is derived from an EMBL/GenBank/DDBJ whole genome shotgun (WGS) entry which is preliminary data.</text>
</comment>
<reference evidence="1 2" key="1">
    <citation type="journal article" date="2018" name="Front. Plant Sci.">
        <title>Red Clover (Trifolium pratense) and Zigzag Clover (T. medium) - A Picture of Genomic Similarities and Differences.</title>
        <authorList>
            <person name="Dluhosova J."/>
            <person name="Istvanek J."/>
            <person name="Nedelnik J."/>
            <person name="Repkova J."/>
        </authorList>
    </citation>
    <scope>NUCLEOTIDE SEQUENCE [LARGE SCALE GENOMIC DNA]</scope>
    <source>
        <strain evidence="2">cv. 10/8</strain>
        <tissue evidence="1">Leaf</tissue>
    </source>
</reference>
<dbReference type="Proteomes" id="UP000265520">
    <property type="component" value="Unassembled WGS sequence"/>
</dbReference>
<accession>A0A392VZB7</accession>
<evidence type="ECO:0000313" key="1">
    <source>
        <dbReference type="EMBL" id="MCI92321.1"/>
    </source>
</evidence>
<feature type="non-terminal residue" evidence="1">
    <location>
        <position position="18"/>
    </location>
</feature>
<name>A0A392VZB7_9FABA</name>
<keyword evidence="2" id="KW-1185">Reference proteome</keyword>
<protein>
    <submittedName>
        <fullName evidence="1">Uncharacterized protein</fullName>
    </submittedName>
</protein>
<organism evidence="1 2">
    <name type="scientific">Trifolium medium</name>
    <dbReference type="NCBI Taxonomy" id="97028"/>
    <lineage>
        <taxon>Eukaryota</taxon>
        <taxon>Viridiplantae</taxon>
        <taxon>Streptophyta</taxon>
        <taxon>Embryophyta</taxon>
        <taxon>Tracheophyta</taxon>
        <taxon>Spermatophyta</taxon>
        <taxon>Magnoliopsida</taxon>
        <taxon>eudicotyledons</taxon>
        <taxon>Gunneridae</taxon>
        <taxon>Pentapetalae</taxon>
        <taxon>rosids</taxon>
        <taxon>fabids</taxon>
        <taxon>Fabales</taxon>
        <taxon>Fabaceae</taxon>
        <taxon>Papilionoideae</taxon>
        <taxon>50 kb inversion clade</taxon>
        <taxon>NPAAA clade</taxon>
        <taxon>Hologalegina</taxon>
        <taxon>IRL clade</taxon>
        <taxon>Trifolieae</taxon>
        <taxon>Trifolium</taxon>
    </lineage>
</organism>